<organism evidence="1 2">
    <name type="scientific">Trichomonascus ciferrii</name>
    <dbReference type="NCBI Taxonomy" id="44093"/>
    <lineage>
        <taxon>Eukaryota</taxon>
        <taxon>Fungi</taxon>
        <taxon>Dikarya</taxon>
        <taxon>Ascomycota</taxon>
        <taxon>Saccharomycotina</taxon>
        <taxon>Dipodascomycetes</taxon>
        <taxon>Dipodascales</taxon>
        <taxon>Trichomonascaceae</taxon>
        <taxon>Trichomonascus</taxon>
        <taxon>Trichomonascus ciferrii complex</taxon>
    </lineage>
</organism>
<dbReference type="Gene3D" id="3.40.50.1240">
    <property type="entry name" value="Phosphoglycerate mutase-like"/>
    <property type="match status" value="1"/>
</dbReference>
<dbReference type="InterPro" id="IPR029033">
    <property type="entry name" value="His_PPase_superfam"/>
</dbReference>
<dbReference type="SMART" id="SM00855">
    <property type="entry name" value="PGAM"/>
    <property type="match status" value="1"/>
</dbReference>
<dbReference type="SUPFAM" id="SSF53254">
    <property type="entry name" value="Phosphoglycerate mutase-like"/>
    <property type="match status" value="1"/>
</dbReference>
<dbReference type="Pfam" id="PF00300">
    <property type="entry name" value="His_Phos_1"/>
    <property type="match status" value="1"/>
</dbReference>
<dbReference type="PANTHER" id="PTHR48100:SF1">
    <property type="entry name" value="HISTIDINE PHOSPHATASE FAMILY PROTEIN-RELATED"/>
    <property type="match status" value="1"/>
</dbReference>
<dbReference type="CDD" id="cd07067">
    <property type="entry name" value="HP_PGM_like"/>
    <property type="match status" value="1"/>
</dbReference>
<dbReference type="PANTHER" id="PTHR48100">
    <property type="entry name" value="BROAD-SPECIFICITY PHOSPHATASE YOR283W-RELATED"/>
    <property type="match status" value="1"/>
</dbReference>
<evidence type="ECO:0008006" key="3">
    <source>
        <dbReference type="Google" id="ProtNLM"/>
    </source>
</evidence>
<gene>
    <name evidence="1" type="ORF">TRICI_001556</name>
</gene>
<dbReference type="AlphaFoldDB" id="A0A642VCI7"/>
<evidence type="ECO:0000313" key="2">
    <source>
        <dbReference type="Proteomes" id="UP000761534"/>
    </source>
</evidence>
<dbReference type="GO" id="GO:0016791">
    <property type="term" value="F:phosphatase activity"/>
    <property type="evidence" value="ECO:0007669"/>
    <property type="project" value="TreeGrafter"/>
</dbReference>
<reference evidence="1" key="1">
    <citation type="journal article" date="2019" name="G3 (Bethesda)">
        <title>Genome Assemblies of Two Rare Opportunistic Yeast Pathogens: Diutina rugosa (syn. Candida rugosa) and Trichomonascus ciferrii (syn. Candida ciferrii).</title>
        <authorList>
            <person name="Mixao V."/>
            <person name="Saus E."/>
            <person name="Hansen A.P."/>
            <person name="Lass-Florl C."/>
            <person name="Gabaldon T."/>
        </authorList>
    </citation>
    <scope>NUCLEOTIDE SEQUENCE</scope>
    <source>
        <strain evidence="1">CBS 4856</strain>
    </source>
</reference>
<sequence>MHDLIVPEYRYNKVSSEQAFEFSSAGEGFFAQDDPKTDDNAYDEKKHDFGLIKDSWETLMKDFEQLRKEADTNTRYKLLFLGRHGQGYHNLAILKYGQEAWDEKWSKLNGDGETVWGPDPELTGLGVQQAKDNNTAWKEQLPKGIPKPEIFYVSPFIRAIDTMQYTFDDIFLNVGNSRVSPPLVVEDLREDNGEHTCDSRSKKSQLAARFPRVVFEDGFPEDDETWRPDWRESFEEHKVRTRRFLNKLFALDWDEPLEKQAKYVSVTSHSGTIATFLGCIGHREFSLGTGGMIPVIVKATKRS</sequence>
<dbReference type="GO" id="GO:0005737">
    <property type="term" value="C:cytoplasm"/>
    <property type="evidence" value="ECO:0007669"/>
    <property type="project" value="TreeGrafter"/>
</dbReference>
<comment type="caution">
    <text evidence="1">The sequence shown here is derived from an EMBL/GenBank/DDBJ whole genome shotgun (WGS) entry which is preliminary data.</text>
</comment>
<dbReference type="VEuPathDB" id="FungiDB:TRICI_001556"/>
<protein>
    <recommendedName>
        <fullName evidence="3">Phosphoglycerate mutase</fullName>
    </recommendedName>
</protein>
<proteinExistence type="predicted"/>
<evidence type="ECO:0000313" key="1">
    <source>
        <dbReference type="EMBL" id="KAA8916274.1"/>
    </source>
</evidence>
<keyword evidence="2" id="KW-1185">Reference proteome</keyword>
<dbReference type="OrthoDB" id="496981at2759"/>
<dbReference type="Proteomes" id="UP000761534">
    <property type="component" value="Unassembled WGS sequence"/>
</dbReference>
<dbReference type="EMBL" id="SWFS01000112">
    <property type="protein sequence ID" value="KAA8916274.1"/>
    <property type="molecule type" value="Genomic_DNA"/>
</dbReference>
<dbReference type="InterPro" id="IPR013078">
    <property type="entry name" value="His_Pase_superF_clade-1"/>
</dbReference>
<dbReference type="InterPro" id="IPR050275">
    <property type="entry name" value="PGM_Phosphatase"/>
</dbReference>
<name>A0A642VCI7_9ASCO</name>
<accession>A0A642VCI7</accession>